<proteinExistence type="inferred from homology"/>
<feature type="region of interest" description="Disordered" evidence="18">
    <location>
        <begin position="363"/>
        <end position="409"/>
    </location>
</feature>
<keyword evidence="14" id="KW-1015">Disulfide bond</keyword>
<evidence type="ECO:0000256" key="12">
    <source>
        <dbReference type="ARBA" id="ARBA00022989"/>
    </source>
</evidence>
<name>A0A0B0MG34_GOSAR</name>
<dbReference type="SUPFAM" id="SSF52058">
    <property type="entry name" value="L domain-like"/>
    <property type="match status" value="2"/>
</dbReference>
<keyword evidence="12 19" id="KW-1133">Transmembrane helix</keyword>
<keyword evidence="5" id="KW-0808">Transferase</keyword>
<feature type="signal peptide" evidence="20">
    <location>
        <begin position="1"/>
        <end position="26"/>
    </location>
</feature>
<evidence type="ECO:0000256" key="15">
    <source>
        <dbReference type="ARBA" id="ARBA00023170"/>
    </source>
</evidence>
<keyword evidence="15 22" id="KW-0675">Receptor</keyword>
<feature type="binding site" evidence="17">
    <location>
        <position position="548"/>
    </location>
    <ligand>
        <name>ATP</name>
        <dbReference type="ChEBI" id="CHEBI:30616"/>
    </ligand>
</feature>
<evidence type="ECO:0000256" key="9">
    <source>
        <dbReference type="ARBA" id="ARBA00022741"/>
    </source>
</evidence>
<gene>
    <name evidence="22" type="ORF">F383_13289</name>
</gene>
<keyword evidence="16" id="KW-0325">Glycoprotein</keyword>
<keyword evidence="9 17" id="KW-0547">Nucleotide-binding</keyword>
<evidence type="ECO:0000313" key="22">
    <source>
        <dbReference type="EMBL" id="KHF97860.1"/>
    </source>
</evidence>
<organism evidence="22 23">
    <name type="scientific">Gossypium arboreum</name>
    <name type="common">Tree cotton</name>
    <name type="synonym">Gossypium nanking</name>
    <dbReference type="NCBI Taxonomy" id="29729"/>
    <lineage>
        <taxon>Eukaryota</taxon>
        <taxon>Viridiplantae</taxon>
        <taxon>Streptophyta</taxon>
        <taxon>Embryophyta</taxon>
        <taxon>Tracheophyta</taxon>
        <taxon>Spermatophyta</taxon>
        <taxon>Magnoliopsida</taxon>
        <taxon>eudicotyledons</taxon>
        <taxon>Gunneridae</taxon>
        <taxon>Pentapetalae</taxon>
        <taxon>rosids</taxon>
        <taxon>malvids</taxon>
        <taxon>Malvales</taxon>
        <taxon>Malvaceae</taxon>
        <taxon>Malvoideae</taxon>
        <taxon>Gossypium</taxon>
    </lineage>
</organism>
<evidence type="ECO:0000256" key="14">
    <source>
        <dbReference type="ARBA" id="ARBA00023157"/>
    </source>
</evidence>
<dbReference type="InterPro" id="IPR013210">
    <property type="entry name" value="LRR_N_plant-typ"/>
</dbReference>
<evidence type="ECO:0000256" key="13">
    <source>
        <dbReference type="ARBA" id="ARBA00023136"/>
    </source>
</evidence>
<evidence type="ECO:0000256" key="16">
    <source>
        <dbReference type="ARBA" id="ARBA00023180"/>
    </source>
</evidence>
<dbReference type="InterPro" id="IPR008271">
    <property type="entry name" value="Ser/Thr_kinase_AS"/>
</dbReference>
<evidence type="ECO:0000256" key="2">
    <source>
        <dbReference type="ARBA" id="ARBA00008684"/>
    </source>
</evidence>
<feature type="transmembrane region" description="Helical" evidence="19">
    <location>
        <begin position="416"/>
        <end position="439"/>
    </location>
</feature>
<keyword evidence="7 20" id="KW-0732">Signal</keyword>
<comment type="caution">
    <text evidence="22">The sequence shown here is derived from an EMBL/GenBank/DDBJ whole genome shotgun (WGS) entry which is preliminary data.</text>
</comment>
<evidence type="ECO:0000313" key="23">
    <source>
        <dbReference type="Proteomes" id="UP000032142"/>
    </source>
</evidence>
<dbReference type="InterPro" id="IPR001245">
    <property type="entry name" value="Ser-Thr/Tyr_kinase_cat_dom"/>
</dbReference>
<keyword evidence="6 19" id="KW-0812">Transmembrane</keyword>
<evidence type="ECO:0000256" key="7">
    <source>
        <dbReference type="ARBA" id="ARBA00022729"/>
    </source>
</evidence>
<dbReference type="FunFam" id="1.10.510.10:FF:000198">
    <property type="entry name" value="receptor protein kinase TMK1"/>
    <property type="match status" value="1"/>
</dbReference>
<feature type="region of interest" description="Disordered" evidence="18">
    <location>
        <begin position="844"/>
        <end position="866"/>
    </location>
</feature>
<evidence type="ECO:0000256" key="19">
    <source>
        <dbReference type="SAM" id="Phobius"/>
    </source>
</evidence>
<comment type="similarity">
    <text evidence="2">Belongs to the protein kinase superfamily. Ser/Thr protein kinase family.</text>
</comment>
<evidence type="ECO:0000256" key="17">
    <source>
        <dbReference type="PROSITE-ProRule" id="PRU10141"/>
    </source>
</evidence>
<keyword evidence="3" id="KW-0723">Serine/threonine-protein kinase</keyword>
<dbReference type="InterPro" id="IPR011009">
    <property type="entry name" value="Kinase-like_dom_sf"/>
</dbReference>
<keyword evidence="8" id="KW-0677">Repeat</keyword>
<dbReference type="Pfam" id="PF00560">
    <property type="entry name" value="LRR_1"/>
    <property type="match status" value="4"/>
</dbReference>
<evidence type="ECO:0000256" key="3">
    <source>
        <dbReference type="ARBA" id="ARBA00022527"/>
    </source>
</evidence>
<dbReference type="PANTHER" id="PTHR47986">
    <property type="entry name" value="OSJNBA0070M12.3 PROTEIN"/>
    <property type="match status" value="1"/>
</dbReference>
<keyword evidence="10 22" id="KW-0418">Kinase</keyword>
<feature type="domain" description="Protein kinase" evidence="21">
    <location>
        <begin position="520"/>
        <end position="800"/>
    </location>
</feature>
<dbReference type="InterPro" id="IPR017441">
    <property type="entry name" value="Protein_kinase_ATP_BS"/>
</dbReference>
<keyword evidence="4" id="KW-0433">Leucine-rich repeat</keyword>
<dbReference type="GO" id="GO:0005524">
    <property type="term" value="F:ATP binding"/>
    <property type="evidence" value="ECO:0007669"/>
    <property type="project" value="UniProtKB-UniRule"/>
</dbReference>
<evidence type="ECO:0000256" key="5">
    <source>
        <dbReference type="ARBA" id="ARBA00022679"/>
    </source>
</evidence>
<dbReference type="InterPro" id="IPR000719">
    <property type="entry name" value="Prot_kinase_dom"/>
</dbReference>
<evidence type="ECO:0000256" key="11">
    <source>
        <dbReference type="ARBA" id="ARBA00022840"/>
    </source>
</evidence>
<dbReference type="Gene3D" id="1.10.510.10">
    <property type="entry name" value="Transferase(Phosphotransferase) domain 1"/>
    <property type="match status" value="1"/>
</dbReference>
<comment type="subcellular location">
    <subcellularLocation>
        <location evidence="1">Membrane</location>
        <topology evidence="1">Single-pass membrane protein</topology>
    </subcellularLocation>
</comment>
<dbReference type="InterPro" id="IPR032675">
    <property type="entry name" value="LRR_dom_sf"/>
</dbReference>
<dbReference type="PANTHER" id="PTHR47986:SF13">
    <property type="entry name" value="RECEPTOR PROTEIN KINASE TMK1-LIKE"/>
    <property type="match status" value="1"/>
</dbReference>
<dbReference type="CDD" id="cd14066">
    <property type="entry name" value="STKc_IRAK"/>
    <property type="match status" value="1"/>
</dbReference>
<dbReference type="Pfam" id="PF08263">
    <property type="entry name" value="LRRNT_2"/>
    <property type="match status" value="2"/>
</dbReference>
<dbReference type="SUPFAM" id="SSF56112">
    <property type="entry name" value="Protein kinase-like (PK-like)"/>
    <property type="match status" value="1"/>
</dbReference>
<protein>
    <submittedName>
        <fullName evidence="22">Putative receptor protein kinase TMK1</fullName>
    </submittedName>
</protein>
<evidence type="ECO:0000256" key="1">
    <source>
        <dbReference type="ARBA" id="ARBA00004167"/>
    </source>
</evidence>
<accession>A0A0B0MG34</accession>
<dbReference type="Gene3D" id="3.80.10.10">
    <property type="entry name" value="Ribonuclease Inhibitor"/>
    <property type="match status" value="3"/>
</dbReference>
<dbReference type="GO" id="GO:0004674">
    <property type="term" value="F:protein serine/threonine kinase activity"/>
    <property type="evidence" value="ECO:0007669"/>
    <property type="project" value="UniProtKB-KW"/>
</dbReference>
<evidence type="ECO:0000256" key="20">
    <source>
        <dbReference type="SAM" id="SignalP"/>
    </source>
</evidence>
<dbReference type="InterPro" id="IPR052422">
    <property type="entry name" value="Auxin_Ser/Thr_Kinase"/>
</dbReference>
<dbReference type="FunFam" id="3.80.10.10:FF:000129">
    <property type="entry name" value="Leucine-rich repeat receptor-like kinase"/>
    <property type="match status" value="1"/>
</dbReference>
<evidence type="ECO:0000256" key="4">
    <source>
        <dbReference type="ARBA" id="ARBA00022614"/>
    </source>
</evidence>
<dbReference type="Pfam" id="PF07714">
    <property type="entry name" value="PK_Tyr_Ser-Thr"/>
    <property type="match status" value="1"/>
</dbReference>
<feature type="compositionally biased region" description="Polar residues" evidence="18">
    <location>
        <begin position="371"/>
        <end position="383"/>
    </location>
</feature>
<dbReference type="AlphaFoldDB" id="A0A0B0MG34"/>
<dbReference type="FunFam" id="3.30.200.20:FF:000226">
    <property type="entry name" value="receptor protein kinase TMK1"/>
    <property type="match status" value="1"/>
</dbReference>
<dbReference type="Proteomes" id="UP000032142">
    <property type="component" value="Unassembled WGS sequence"/>
</dbReference>
<dbReference type="SMART" id="SM00220">
    <property type="entry name" value="S_TKc"/>
    <property type="match status" value="1"/>
</dbReference>
<dbReference type="EMBL" id="JRRC01019972">
    <property type="protein sequence ID" value="KHF97860.1"/>
    <property type="molecule type" value="Genomic_DNA"/>
</dbReference>
<dbReference type="PROSITE" id="PS00107">
    <property type="entry name" value="PROTEIN_KINASE_ATP"/>
    <property type="match status" value="1"/>
</dbReference>
<dbReference type="PROSITE" id="PS00108">
    <property type="entry name" value="PROTEIN_KINASE_ST"/>
    <property type="match status" value="1"/>
</dbReference>
<evidence type="ECO:0000256" key="8">
    <source>
        <dbReference type="ARBA" id="ARBA00022737"/>
    </source>
</evidence>
<dbReference type="InterPro" id="IPR001611">
    <property type="entry name" value="Leu-rich_rpt"/>
</dbReference>
<evidence type="ECO:0000256" key="18">
    <source>
        <dbReference type="SAM" id="MobiDB-lite"/>
    </source>
</evidence>
<evidence type="ECO:0000259" key="21">
    <source>
        <dbReference type="PROSITE" id="PS50011"/>
    </source>
</evidence>
<dbReference type="PROSITE" id="PS50011">
    <property type="entry name" value="PROTEIN_KINASE_DOM"/>
    <property type="match status" value="1"/>
</dbReference>
<dbReference type="Gene3D" id="3.30.200.20">
    <property type="entry name" value="Phosphorylase Kinase, domain 1"/>
    <property type="match status" value="1"/>
</dbReference>
<keyword evidence="11 17" id="KW-0067">ATP-binding</keyword>
<dbReference type="GO" id="GO:0016020">
    <property type="term" value="C:membrane"/>
    <property type="evidence" value="ECO:0007669"/>
    <property type="project" value="UniProtKB-SubCell"/>
</dbReference>
<evidence type="ECO:0000256" key="10">
    <source>
        <dbReference type="ARBA" id="ARBA00022777"/>
    </source>
</evidence>
<keyword evidence="13 19" id="KW-0472">Membrane</keyword>
<reference evidence="23" key="1">
    <citation type="submission" date="2014-09" db="EMBL/GenBank/DDBJ databases">
        <authorList>
            <person name="Mudge J."/>
            <person name="Ramaraj T."/>
            <person name="Lindquist I.E."/>
            <person name="Bharti A.K."/>
            <person name="Sundararajan A."/>
            <person name="Cameron C.T."/>
            <person name="Woodward J.E."/>
            <person name="May G.D."/>
            <person name="Brubaker C."/>
            <person name="Broadhvest J."/>
            <person name="Wilkins T.A."/>
        </authorList>
    </citation>
    <scope>NUCLEOTIDE SEQUENCE</scope>
    <source>
        <strain evidence="23">cv. AKA8401</strain>
    </source>
</reference>
<feature type="chain" id="PRO_5002056457" evidence="20">
    <location>
        <begin position="27"/>
        <end position="866"/>
    </location>
</feature>
<sequence>MQHKKSVMRNKFASLLVLSLVTVVLSTTDPGDLDVLMQFRDGLENPELLKWPENGGDPCGPPSWNHVFCAESRVTQIQAQGMGLKGTLPQNLNKLTMLNNIDFLGSMPSLTNLKLSDNKLSGEIPNTFNGSVLQMLWLNGNQFTGPIDVVATMDSLTVLWLHGNLFSGPIPDNIGNLTLLQDLNLNTNNLVGLIPNSLANMKLDTLDLNNNQFMGPIPMFKVSNATFASNKFCKASQGLPCSPEVMALLRFLGGVNYPSRLVSSWTDNEPCNWVGIRCNGEKVSIINLPHYNLSGTLSPSVANLDSLSQIRLQSNNLSGPVPDNWTSLKSLETLDLSGNNISGPLPKFGSTVKLLIADNPLLNGDKKAPSTGDNAPSGSSGFPTNSRSTSSKGSGSSPTDSSVESTEPKGSKQSTFVSIVVPVASFVVLAFLVVPLSFYCCKKRQDSKLAPSLVIHPRDLSDSDNAVKVVVASNTKGSTSALTGSGSASRNSSNTGESHIIEAGNLVISVQVLRNVTKNFAPENELGRGGFGVVYKGELDDGTQIAVKRMEAGVITSKALDEFQSEIAVLSKVRHRHLVSLLGYSIEGNERILVYEYMSQGALSKHLFHWKSLKLEPLSWKRRLNIALDVARGMEYLHTLAHQSFIHRDLKSSNILLGDDFRAKVADFGLVKLAPDGEKSVVTRLAGTFGYLAPEYAVTGKITTKADVFSFGVVLMELLTGLMALDDDRPEDTQYLAAWFWHIKSDKEKLRAAIDPTLDIKDETFESISIIAELAGHCTAREPNQRPDMGHAVNVLAPLVEKWKPLDDDSDEYCGIDYSLPLNQMVKGWQEAEGKEFSYMDLEDSKGSIPARPTGFADSFTSADGR</sequence>
<feature type="compositionally biased region" description="Low complexity" evidence="18">
    <location>
        <begin position="384"/>
        <end position="405"/>
    </location>
</feature>
<keyword evidence="23" id="KW-1185">Reference proteome</keyword>
<evidence type="ECO:0000256" key="6">
    <source>
        <dbReference type="ARBA" id="ARBA00022692"/>
    </source>
</evidence>